<dbReference type="AlphaFoldDB" id="A0A9P5ZPR3"/>
<feature type="signal peptide" evidence="1">
    <location>
        <begin position="1"/>
        <end position="18"/>
    </location>
</feature>
<accession>A0A9P5ZPR3</accession>
<evidence type="ECO:0000256" key="1">
    <source>
        <dbReference type="SAM" id="SignalP"/>
    </source>
</evidence>
<sequence length="252" mass="27893">MSVILLLVEGSNLPQVVALPPNNCKTIVDFFKGTFDVLEVHRWAVAEHKSLHRGISPVNIVIEMTDIHQRNSPRRTRTSYGSITQHDNCANLDTSKVKSEVETQDSDEPLQYPIGTPKFVARSVARTQILSDAYFVPMPTLESDIAANGLTTHGGHPHPERHVPLPDRSPLQIRYVRTPTLPQCKSVYWCIAAFVLLAKPLNNGVDKNQEDDPSPDILVDLEVLSKDGMLGWSYVLSGGNSISMNCESVSIE</sequence>
<keyword evidence="3" id="KW-1185">Reference proteome</keyword>
<reference evidence="2" key="1">
    <citation type="submission" date="2020-11" db="EMBL/GenBank/DDBJ databases">
        <authorList>
            <consortium name="DOE Joint Genome Institute"/>
            <person name="Ahrendt S."/>
            <person name="Riley R."/>
            <person name="Andreopoulos W."/>
            <person name="Labutti K."/>
            <person name="Pangilinan J."/>
            <person name="Ruiz-Duenas F.J."/>
            <person name="Barrasa J.M."/>
            <person name="Sanchez-Garcia M."/>
            <person name="Camarero S."/>
            <person name="Miyauchi S."/>
            <person name="Serrano A."/>
            <person name="Linde D."/>
            <person name="Babiker R."/>
            <person name="Drula E."/>
            <person name="Ayuso-Fernandez I."/>
            <person name="Pacheco R."/>
            <person name="Padilla G."/>
            <person name="Ferreira P."/>
            <person name="Barriuso J."/>
            <person name="Kellner H."/>
            <person name="Castanera R."/>
            <person name="Alfaro M."/>
            <person name="Ramirez L."/>
            <person name="Pisabarro A.G."/>
            <person name="Kuo A."/>
            <person name="Tritt A."/>
            <person name="Lipzen A."/>
            <person name="He G."/>
            <person name="Yan M."/>
            <person name="Ng V."/>
            <person name="Cullen D."/>
            <person name="Martin F."/>
            <person name="Rosso M.-N."/>
            <person name="Henrissat B."/>
            <person name="Hibbett D."/>
            <person name="Martinez A.T."/>
            <person name="Grigoriev I.V."/>
        </authorList>
    </citation>
    <scope>NUCLEOTIDE SEQUENCE</scope>
    <source>
        <strain evidence="2">ATCC 90797</strain>
    </source>
</reference>
<dbReference type="OrthoDB" id="5569250at2759"/>
<proteinExistence type="predicted"/>
<organism evidence="2 3">
    <name type="scientific">Pleurotus eryngii</name>
    <name type="common">Boletus of the steppes</name>
    <dbReference type="NCBI Taxonomy" id="5323"/>
    <lineage>
        <taxon>Eukaryota</taxon>
        <taxon>Fungi</taxon>
        <taxon>Dikarya</taxon>
        <taxon>Basidiomycota</taxon>
        <taxon>Agaricomycotina</taxon>
        <taxon>Agaricomycetes</taxon>
        <taxon>Agaricomycetidae</taxon>
        <taxon>Agaricales</taxon>
        <taxon>Pleurotineae</taxon>
        <taxon>Pleurotaceae</taxon>
        <taxon>Pleurotus</taxon>
    </lineage>
</organism>
<gene>
    <name evidence="2" type="ORF">BDN71DRAFT_1509891</name>
</gene>
<feature type="chain" id="PRO_5040328028" evidence="1">
    <location>
        <begin position="19"/>
        <end position="252"/>
    </location>
</feature>
<name>A0A9P5ZPR3_PLEER</name>
<evidence type="ECO:0000313" key="3">
    <source>
        <dbReference type="Proteomes" id="UP000807025"/>
    </source>
</evidence>
<comment type="caution">
    <text evidence="2">The sequence shown here is derived from an EMBL/GenBank/DDBJ whole genome shotgun (WGS) entry which is preliminary data.</text>
</comment>
<dbReference type="EMBL" id="MU154609">
    <property type="protein sequence ID" value="KAF9491988.1"/>
    <property type="molecule type" value="Genomic_DNA"/>
</dbReference>
<keyword evidence="1" id="KW-0732">Signal</keyword>
<dbReference type="Proteomes" id="UP000807025">
    <property type="component" value="Unassembled WGS sequence"/>
</dbReference>
<protein>
    <submittedName>
        <fullName evidence="2">Uncharacterized protein</fullName>
    </submittedName>
</protein>
<evidence type="ECO:0000313" key="2">
    <source>
        <dbReference type="EMBL" id="KAF9491988.1"/>
    </source>
</evidence>